<gene>
    <name evidence="1" type="ORF">LEP1GSC083_1691</name>
</gene>
<sequence length="67" mass="7896">MKKPGEIIHLSAKDDRDYLLDYQVIQTETLGKTDILGVQFDNVTQDESVAKIYRLMEEKEKFHHILF</sequence>
<evidence type="ECO:0000313" key="1">
    <source>
        <dbReference type="EMBL" id="EMN32673.1"/>
    </source>
</evidence>
<name>M6KLR2_LEPIR</name>
<accession>M6KLR2</accession>
<evidence type="ECO:0000313" key="2">
    <source>
        <dbReference type="Proteomes" id="UP000012137"/>
    </source>
</evidence>
<dbReference type="AlphaFoldDB" id="M6KLR2"/>
<dbReference type="EMBL" id="AHMZ02000021">
    <property type="protein sequence ID" value="EMN32673.1"/>
    <property type="molecule type" value="Genomic_DNA"/>
</dbReference>
<protein>
    <submittedName>
        <fullName evidence="1">Uncharacterized protein</fullName>
    </submittedName>
</protein>
<comment type="caution">
    <text evidence="1">The sequence shown here is derived from an EMBL/GenBank/DDBJ whole genome shotgun (WGS) entry which is preliminary data.</text>
</comment>
<organism evidence="1 2">
    <name type="scientific">Leptospira interrogans serovar Pyrogenes str. L0374</name>
    <dbReference type="NCBI Taxonomy" id="1049928"/>
    <lineage>
        <taxon>Bacteria</taxon>
        <taxon>Pseudomonadati</taxon>
        <taxon>Spirochaetota</taxon>
        <taxon>Spirochaetia</taxon>
        <taxon>Leptospirales</taxon>
        <taxon>Leptospiraceae</taxon>
        <taxon>Leptospira</taxon>
    </lineage>
</organism>
<proteinExistence type="predicted"/>
<dbReference type="Proteomes" id="UP000012137">
    <property type="component" value="Unassembled WGS sequence"/>
</dbReference>
<reference evidence="1 2" key="1">
    <citation type="submission" date="2013-01" db="EMBL/GenBank/DDBJ databases">
        <authorList>
            <person name="Harkins D.M."/>
            <person name="Durkin A.S."/>
            <person name="Brinkac L.M."/>
            <person name="Haft D.H."/>
            <person name="Selengut J.D."/>
            <person name="Sanka R."/>
            <person name="DePew J."/>
            <person name="Purushe J."/>
            <person name="Peacock S.J."/>
            <person name="Thaipadungpanit J."/>
            <person name="Wuthiekanun V.W."/>
            <person name="Day N.P."/>
            <person name="Vinetz J.M."/>
            <person name="Sutton G.G."/>
            <person name="Nierman W.C."/>
            <person name="Fouts D.E."/>
        </authorList>
    </citation>
    <scope>NUCLEOTIDE SEQUENCE [LARGE SCALE GENOMIC DNA]</scope>
    <source>
        <strain evidence="1 2">L0374</strain>
    </source>
</reference>